<organism evidence="2 3">
    <name type="scientific">Deinobacterium chartae</name>
    <dbReference type="NCBI Taxonomy" id="521158"/>
    <lineage>
        <taxon>Bacteria</taxon>
        <taxon>Thermotogati</taxon>
        <taxon>Deinococcota</taxon>
        <taxon>Deinococci</taxon>
        <taxon>Deinococcales</taxon>
        <taxon>Deinococcaceae</taxon>
        <taxon>Deinobacterium</taxon>
    </lineage>
</organism>
<feature type="compositionally biased region" description="Basic and acidic residues" evidence="1">
    <location>
        <begin position="62"/>
        <end position="75"/>
    </location>
</feature>
<dbReference type="AlphaFoldDB" id="A0A841I191"/>
<keyword evidence="3" id="KW-1185">Reference proteome</keyword>
<protein>
    <submittedName>
        <fullName evidence="2">Uncharacterized protein</fullName>
    </submittedName>
</protein>
<dbReference type="Proteomes" id="UP000569951">
    <property type="component" value="Unassembled WGS sequence"/>
</dbReference>
<feature type="compositionally biased region" description="Basic and acidic residues" evidence="1">
    <location>
        <begin position="7"/>
        <end position="21"/>
    </location>
</feature>
<reference evidence="2 3" key="1">
    <citation type="submission" date="2020-08" db="EMBL/GenBank/DDBJ databases">
        <title>Genomic Encyclopedia of Type Strains, Phase IV (KMG-IV): sequencing the most valuable type-strain genomes for metagenomic binning, comparative biology and taxonomic classification.</title>
        <authorList>
            <person name="Goeker M."/>
        </authorList>
    </citation>
    <scope>NUCLEOTIDE SEQUENCE [LARGE SCALE GENOMIC DNA]</scope>
    <source>
        <strain evidence="2 3">DSM 21458</strain>
    </source>
</reference>
<gene>
    <name evidence="2" type="ORF">HNR42_002281</name>
</gene>
<evidence type="ECO:0000313" key="2">
    <source>
        <dbReference type="EMBL" id="MBB6098846.1"/>
    </source>
</evidence>
<feature type="region of interest" description="Disordered" evidence="1">
    <location>
        <begin position="1"/>
        <end position="75"/>
    </location>
</feature>
<feature type="compositionally biased region" description="Basic and acidic residues" evidence="1">
    <location>
        <begin position="45"/>
        <end position="54"/>
    </location>
</feature>
<name>A0A841I191_9DEIO</name>
<evidence type="ECO:0000256" key="1">
    <source>
        <dbReference type="SAM" id="MobiDB-lite"/>
    </source>
</evidence>
<proteinExistence type="predicted"/>
<comment type="caution">
    <text evidence="2">The sequence shown here is derived from an EMBL/GenBank/DDBJ whole genome shotgun (WGS) entry which is preliminary data.</text>
</comment>
<dbReference type="EMBL" id="JACHHG010000008">
    <property type="protein sequence ID" value="MBB6098846.1"/>
    <property type="molecule type" value="Genomic_DNA"/>
</dbReference>
<sequence>MTQPEKPVNHLDSDLEDHRQSQESGDSANLYGHNDPAEEAPSEGASREPSENERGQGPGVDTSDKEPAEGGRDKA</sequence>
<accession>A0A841I191</accession>
<evidence type="ECO:0000313" key="3">
    <source>
        <dbReference type="Proteomes" id="UP000569951"/>
    </source>
</evidence>
<dbReference type="RefSeq" id="WP_183987766.1">
    <property type="nucleotide sequence ID" value="NZ_JACHHG010000008.1"/>
</dbReference>